<dbReference type="KEGG" id="btab:109031969"/>
<dbReference type="PRINTS" id="PR00385">
    <property type="entry name" value="P450"/>
</dbReference>
<dbReference type="Pfam" id="PF00067">
    <property type="entry name" value="p450"/>
    <property type="match status" value="1"/>
</dbReference>
<feature type="transmembrane region" description="Helical" evidence="14">
    <location>
        <begin position="12"/>
        <end position="29"/>
    </location>
</feature>
<dbReference type="Gene3D" id="1.10.630.10">
    <property type="entry name" value="Cytochrome P450"/>
    <property type="match status" value="1"/>
</dbReference>
<evidence type="ECO:0000256" key="13">
    <source>
        <dbReference type="PIRSR" id="PIRSR602401-1"/>
    </source>
</evidence>
<evidence type="ECO:0000256" key="9">
    <source>
        <dbReference type="ARBA" id="ARBA00023002"/>
    </source>
</evidence>
<dbReference type="GO" id="GO:0004497">
    <property type="term" value="F:monooxygenase activity"/>
    <property type="evidence" value="ECO:0007669"/>
    <property type="project" value="UniProtKB-KW"/>
</dbReference>
<evidence type="ECO:0008006" key="17">
    <source>
        <dbReference type="Google" id="ProtNLM"/>
    </source>
</evidence>
<sequence>MEFWNETPEITANPSLCIGLVTILLIFYIQQRWKYRRIHQFMKTLQGPPCIPYIGNAYFALQINDRNLCNVLKRQIEKFPNGGYWVKNMPWFVTGDLKVINALLSSSQNIDKSYIYSYFKEHAAGIICANGEDWRLIRKTVNPSFHASVLKSFGSTYRHHTKTFIEKVEKFADDEMMADLFVPLHLCTMDFICESMMGCRMNIQKRDLTFLSTNLERSTEMIHTRLFNVLLQPDLIYYLLGKKQEINNCVKGMHALAKEIVELQTRRRDDARQSKSETEMVPVFMENLLKAIESGIIPKERAVDETVDMIIAGSVTTATTAAWMLTIFAQRPDIQGKAYKEIMETCGDREITLEDTSKFNYLEMVLKETLRHFCIPFISRTITEDLVVDENMTIPAEVNVILSLFVLHHNAENWEKPNEFYPENFSPMNELKRPKGAFLPFLTGPRHCPGSKYAFSSIKFLVANALLRYEFSSDEKMDDLPNASYRMIFMLWPLSGFRAKIKKRS</sequence>
<name>A0A9P0EY93_BEMTA</name>
<dbReference type="SUPFAM" id="SSF48264">
    <property type="entry name" value="Cytochrome P450"/>
    <property type="match status" value="1"/>
</dbReference>
<reference evidence="15" key="1">
    <citation type="submission" date="2021-12" db="EMBL/GenBank/DDBJ databases">
        <authorList>
            <person name="King R."/>
        </authorList>
    </citation>
    <scope>NUCLEOTIDE SEQUENCE</scope>
</reference>
<evidence type="ECO:0000256" key="10">
    <source>
        <dbReference type="ARBA" id="ARBA00023004"/>
    </source>
</evidence>
<evidence type="ECO:0000256" key="2">
    <source>
        <dbReference type="ARBA" id="ARBA00004174"/>
    </source>
</evidence>
<evidence type="ECO:0000256" key="7">
    <source>
        <dbReference type="ARBA" id="ARBA00022824"/>
    </source>
</evidence>
<keyword evidence="12 14" id="KW-0472">Membrane</keyword>
<dbReference type="GO" id="GO:0016705">
    <property type="term" value="F:oxidoreductase activity, acting on paired donors, with incorporation or reduction of molecular oxygen"/>
    <property type="evidence" value="ECO:0007669"/>
    <property type="project" value="InterPro"/>
</dbReference>
<comment type="subcellular location">
    <subcellularLocation>
        <location evidence="3">Endoplasmic reticulum membrane</location>
        <topology evidence="3">Peripheral membrane protein</topology>
    </subcellularLocation>
    <subcellularLocation>
        <location evidence="2">Microsome membrane</location>
        <topology evidence="2">Peripheral membrane protein</topology>
    </subcellularLocation>
</comment>
<evidence type="ECO:0000313" key="15">
    <source>
        <dbReference type="EMBL" id="CAH0381924.1"/>
    </source>
</evidence>
<proteinExistence type="inferred from homology"/>
<keyword evidence="7" id="KW-0256">Endoplasmic reticulum</keyword>
<dbReference type="EMBL" id="OU963862">
    <property type="protein sequence ID" value="CAH0381924.1"/>
    <property type="molecule type" value="Genomic_DNA"/>
</dbReference>
<comment type="cofactor">
    <cofactor evidence="1 13">
        <name>heme</name>
        <dbReference type="ChEBI" id="CHEBI:30413"/>
    </cofactor>
</comment>
<dbReference type="GO" id="GO:0005789">
    <property type="term" value="C:endoplasmic reticulum membrane"/>
    <property type="evidence" value="ECO:0007669"/>
    <property type="project" value="UniProtKB-SubCell"/>
</dbReference>
<dbReference type="PANTHER" id="PTHR24291:SF189">
    <property type="entry name" value="CYTOCHROME P450 4C3-RELATED"/>
    <property type="match status" value="1"/>
</dbReference>
<dbReference type="Proteomes" id="UP001152759">
    <property type="component" value="Chromosome 1"/>
</dbReference>
<keyword evidence="14" id="KW-1133">Transmembrane helix</keyword>
<dbReference type="PRINTS" id="PR00463">
    <property type="entry name" value="EP450I"/>
</dbReference>
<dbReference type="InterPro" id="IPR050196">
    <property type="entry name" value="Cytochrome_P450_Monoox"/>
</dbReference>
<feature type="binding site" description="axial binding residue" evidence="13">
    <location>
        <position position="448"/>
    </location>
    <ligand>
        <name>heme</name>
        <dbReference type="ChEBI" id="CHEBI:30413"/>
    </ligand>
    <ligandPart>
        <name>Fe</name>
        <dbReference type="ChEBI" id="CHEBI:18248"/>
    </ligandPart>
</feature>
<dbReference type="InterPro" id="IPR001128">
    <property type="entry name" value="Cyt_P450"/>
</dbReference>
<keyword evidence="11" id="KW-0503">Monooxygenase</keyword>
<organism evidence="15 16">
    <name type="scientific">Bemisia tabaci</name>
    <name type="common">Sweetpotato whitefly</name>
    <name type="synonym">Aleurodes tabaci</name>
    <dbReference type="NCBI Taxonomy" id="7038"/>
    <lineage>
        <taxon>Eukaryota</taxon>
        <taxon>Metazoa</taxon>
        <taxon>Ecdysozoa</taxon>
        <taxon>Arthropoda</taxon>
        <taxon>Hexapoda</taxon>
        <taxon>Insecta</taxon>
        <taxon>Pterygota</taxon>
        <taxon>Neoptera</taxon>
        <taxon>Paraneoptera</taxon>
        <taxon>Hemiptera</taxon>
        <taxon>Sternorrhyncha</taxon>
        <taxon>Aleyrodoidea</taxon>
        <taxon>Aleyrodidae</taxon>
        <taxon>Aleyrodinae</taxon>
        <taxon>Bemisia</taxon>
    </lineage>
</organism>
<dbReference type="InterPro" id="IPR036396">
    <property type="entry name" value="Cyt_P450_sf"/>
</dbReference>
<evidence type="ECO:0000256" key="8">
    <source>
        <dbReference type="ARBA" id="ARBA00022848"/>
    </source>
</evidence>
<dbReference type="AlphaFoldDB" id="A0A9P0EY93"/>
<keyword evidence="16" id="KW-1185">Reference proteome</keyword>
<gene>
    <name evidence="15" type="ORF">BEMITA_LOCUS1526</name>
</gene>
<dbReference type="InterPro" id="IPR002401">
    <property type="entry name" value="Cyt_P450_E_grp-I"/>
</dbReference>
<evidence type="ECO:0000256" key="5">
    <source>
        <dbReference type="ARBA" id="ARBA00022617"/>
    </source>
</evidence>
<evidence type="ECO:0000256" key="14">
    <source>
        <dbReference type="SAM" id="Phobius"/>
    </source>
</evidence>
<keyword evidence="9" id="KW-0560">Oxidoreductase</keyword>
<dbReference type="PANTHER" id="PTHR24291">
    <property type="entry name" value="CYTOCHROME P450 FAMILY 4"/>
    <property type="match status" value="1"/>
</dbReference>
<dbReference type="GO" id="GO:0020037">
    <property type="term" value="F:heme binding"/>
    <property type="evidence" value="ECO:0007669"/>
    <property type="project" value="InterPro"/>
</dbReference>
<protein>
    <recommendedName>
        <fullName evidence="17">Cytochrome P450</fullName>
    </recommendedName>
</protein>
<comment type="similarity">
    <text evidence="4">Belongs to the cytochrome P450 family.</text>
</comment>
<keyword evidence="10 13" id="KW-0408">Iron</keyword>
<keyword evidence="5 13" id="KW-0349">Heme</keyword>
<evidence type="ECO:0000256" key="1">
    <source>
        <dbReference type="ARBA" id="ARBA00001971"/>
    </source>
</evidence>
<evidence type="ECO:0000313" key="16">
    <source>
        <dbReference type="Proteomes" id="UP001152759"/>
    </source>
</evidence>
<evidence type="ECO:0000256" key="11">
    <source>
        <dbReference type="ARBA" id="ARBA00023033"/>
    </source>
</evidence>
<keyword evidence="14" id="KW-0812">Transmembrane</keyword>
<evidence type="ECO:0000256" key="6">
    <source>
        <dbReference type="ARBA" id="ARBA00022723"/>
    </source>
</evidence>
<evidence type="ECO:0000256" key="12">
    <source>
        <dbReference type="ARBA" id="ARBA00023136"/>
    </source>
</evidence>
<keyword evidence="6 13" id="KW-0479">Metal-binding</keyword>
<dbReference type="GO" id="GO:0005506">
    <property type="term" value="F:iron ion binding"/>
    <property type="evidence" value="ECO:0007669"/>
    <property type="project" value="InterPro"/>
</dbReference>
<keyword evidence="8" id="KW-0492">Microsome</keyword>
<evidence type="ECO:0000256" key="4">
    <source>
        <dbReference type="ARBA" id="ARBA00010617"/>
    </source>
</evidence>
<accession>A0A9P0EY93</accession>
<evidence type="ECO:0000256" key="3">
    <source>
        <dbReference type="ARBA" id="ARBA00004406"/>
    </source>
</evidence>